<evidence type="ECO:0000259" key="3">
    <source>
        <dbReference type="PROSITE" id="PS50994"/>
    </source>
</evidence>
<organism evidence="4 5">
    <name type="scientific">Araneus ventricosus</name>
    <name type="common">Orbweaver spider</name>
    <name type="synonym">Epeira ventricosa</name>
    <dbReference type="NCBI Taxonomy" id="182803"/>
    <lineage>
        <taxon>Eukaryota</taxon>
        <taxon>Metazoa</taxon>
        <taxon>Ecdysozoa</taxon>
        <taxon>Arthropoda</taxon>
        <taxon>Chelicerata</taxon>
        <taxon>Arachnida</taxon>
        <taxon>Araneae</taxon>
        <taxon>Araneomorphae</taxon>
        <taxon>Entelegynae</taxon>
        <taxon>Araneoidea</taxon>
        <taxon>Araneidae</taxon>
        <taxon>Araneus</taxon>
    </lineage>
</organism>
<dbReference type="InterPro" id="IPR012337">
    <property type="entry name" value="RNaseH-like_sf"/>
</dbReference>
<comment type="caution">
    <text evidence="4">The sequence shown here is derived from an EMBL/GenBank/DDBJ whole genome shotgun (WGS) entry which is preliminary data.</text>
</comment>
<dbReference type="GO" id="GO:0071897">
    <property type="term" value="P:DNA biosynthetic process"/>
    <property type="evidence" value="ECO:0007669"/>
    <property type="project" value="UniProtKB-ARBA"/>
</dbReference>
<dbReference type="PROSITE" id="PS50994">
    <property type="entry name" value="INTEGRASE"/>
    <property type="match status" value="1"/>
</dbReference>
<evidence type="ECO:0000313" key="5">
    <source>
        <dbReference type="Proteomes" id="UP000499080"/>
    </source>
</evidence>
<dbReference type="GO" id="GO:0015074">
    <property type="term" value="P:DNA integration"/>
    <property type="evidence" value="ECO:0007669"/>
    <property type="project" value="InterPro"/>
</dbReference>
<dbReference type="OrthoDB" id="6563463at2759"/>
<dbReference type="Gene3D" id="3.30.420.10">
    <property type="entry name" value="Ribonuclease H-like superfamily/Ribonuclease H"/>
    <property type="match status" value="1"/>
</dbReference>
<dbReference type="Pfam" id="PF05380">
    <property type="entry name" value="Peptidase_A17"/>
    <property type="match status" value="1"/>
</dbReference>
<dbReference type="EMBL" id="BGPR01058065">
    <property type="protein sequence ID" value="GBO34264.1"/>
    <property type="molecule type" value="Genomic_DNA"/>
</dbReference>
<dbReference type="InterPro" id="IPR036397">
    <property type="entry name" value="RNaseH_sf"/>
</dbReference>
<name>A0A4Y2WC81_ARAVE</name>
<dbReference type="GO" id="GO:0003676">
    <property type="term" value="F:nucleic acid binding"/>
    <property type="evidence" value="ECO:0007669"/>
    <property type="project" value="InterPro"/>
</dbReference>
<keyword evidence="1" id="KW-0175">Coiled coil</keyword>
<feature type="domain" description="Integrase catalytic" evidence="3">
    <location>
        <begin position="1413"/>
        <end position="1605"/>
    </location>
</feature>
<sequence>MDISTLERTLNNLKKKCDDLMNYAQTYEESQSAFVEIEIKSKNCHCLQQKVEKLRKQYYELPEMTDISKEDEALYELEERLETLEVRFKVILEDLTSKREKTIKDNSENECSNSVKIKLPKIPLPIFAGKYEEWSSFENQFLNLIANNDDLSDSEKLYYLRASLNGEAKQVETEDDTFDSLFKALKERFENKKLIINAHVNAVINFEKIQYASAKDLRNLLDNTRKNLRALKVLEYERNKLSDIVLLNVLLPKLDRESRKLFESSLETSDVPKLDNFLNFLEKRSLVIESISRDPGVKGSKNATLPPRRYQSFLTNSKSLPQEARKKCYLCGGYHKLMKCDTFLQLDVRDRYSVLRSHKLCLFCLKENHMAAECRSKDPPCGICGGRHHTMLHRSPKPARVKRDQENDPGSTLPEKEEMSSEVLCSNAFSRDKTEAGKKSNLLLTAMVYVEGYDGRKKMFRAILDTASQVNLMTSECANVLRLEKEKANVPVSGINGTVRTIKSKLNAIISNAENSFKDKIEFLVVSNITDRTPSKTLDITNLELPQNVKLADKEFFKPGKVQLLLGIEPFFKILKCNKIEINDSLTLQDTVFGYVISGKLLSSQPLNRCFLTSELSNLEKIVEHFWKLESVEEIPNRKSEDELFCENHFLSTHRRDSSGRYIVDVPLKSDPKILGESKELAWRRLTSLWNRLSRNPELSQLYRQFMHEYEEMGHMEEVKEDREPEISYYIPHQGIHRPEKSTTKLRVVFDASAPSSNGISLNSLQINGGVVQEDLFAILCRFRKHRIALTADIKKMYRMILINPQQRDLQRILWKNNPDDPIKTYKLNTVTYGTTSAPYLATRTLKQIATDEGGKFPLAATVVETDFYVDDLVTGVSNQATAVELQRQLIKLLDAGGMKLHKWSSNSRRLLQGVPQEDLEFCFDKDKENIKTLGLKWNPKDDTFGFAVTTSVTTSKCTKRTVLSEISRLFDPLGLLGPVIVKAKIFLQRLWLLKIDWDQPLPQKEAEEWRKFSVALRSVERVKVRRCAINSNDASFELHGFCDASKDAYGAAVYLRSISSTGEAAMNLLCSKSRVAPLKTVSIPRLELCAAELLAKLTTKVINSLKMDLSGVHLWSDATIVLGWIKTNPHLLKTFVANRVNRIQETTNEFNWQHIRSEENPADLVSRGVSAEKILECSLWWNGPTVLQQESPLFSDNSYSADEEYLKELKKNCELTMTVNTETELLDTLLERTNDFLKLIRTLSFVFRFIDNSRNPLYKAMGPLESRELGRAQKHIIKLVQVREFKAEINCLNKGENVPVNSKLKGLNPYLDENSMLRVGGRLVNADLHFDQVHPVVIPKDDKVTKMIFEYFHKKNFHAGPQALLYTVREQFWPIGGRDLARKVVKNCIICFKNNPKISTQIMGNLPSERVNPTSPFNNAGVDFAGPFHIKPSTKRRGSLIKVYLAVFICFVTKAMHLEVVSDLSSAAFIACLKRFFARRGKSAKLFSDNATNFVGANTELKKLYELVRNPDEELGDYLSSEQVSWKFIPARSPNFGGLWEGGVKTIKYYLRRTIANANLTYEEFLTIVVQIEGIVNSRPISPLSSDPNDFRALTPGHFLIGRPLNAIPEPELLEIKENRLSRWQLTTKIVQNIWHRWQKDYLSNLQNRTKWFFQKDNVSKDDLVLIKDDNLPPCKWGLGRIAEIIKGTDGKVRVAIVKTPTGTIKRGVNKLCVLPMNE</sequence>
<feature type="coiled-coil region" evidence="1">
    <location>
        <begin position="3"/>
        <end position="94"/>
    </location>
</feature>
<dbReference type="PANTHER" id="PTHR47331:SF1">
    <property type="entry name" value="GAG-LIKE PROTEIN"/>
    <property type="match status" value="1"/>
</dbReference>
<dbReference type="InterPro" id="IPR005312">
    <property type="entry name" value="DUF1759"/>
</dbReference>
<feature type="region of interest" description="Disordered" evidence="2">
    <location>
        <begin position="392"/>
        <end position="419"/>
    </location>
</feature>
<dbReference type="InterPro" id="IPR040676">
    <property type="entry name" value="DUF5641"/>
</dbReference>
<gene>
    <name evidence="4" type="ORF">AVEN_32190_1</name>
</gene>
<dbReference type="SUPFAM" id="SSF53098">
    <property type="entry name" value="Ribonuclease H-like"/>
    <property type="match status" value="1"/>
</dbReference>
<dbReference type="Pfam" id="PF17921">
    <property type="entry name" value="Integrase_H2C2"/>
    <property type="match status" value="1"/>
</dbReference>
<proteinExistence type="predicted"/>
<dbReference type="InterPro" id="IPR008042">
    <property type="entry name" value="Retrotrans_Pao"/>
</dbReference>
<dbReference type="Pfam" id="PF03564">
    <property type="entry name" value="DUF1759"/>
    <property type="match status" value="1"/>
</dbReference>
<evidence type="ECO:0000256" key="1">
    <source>
        <dbReference type="SAM" id="Coils"/>
    </source>
</evidence>
<evidence type="ECO:0000256" key="2">
    <source>
        <dbReference type="SAM" id="MobiDB-lite"/>
    </source>
</evidence>
<dbReference type="Pfam" id="PF18701">
    <property type="entry name" value="DUF5641"/>
    <property type="match status" value="1"/>
</dbReference>
<dbReference type="CDD" id="cd01644">
    <property type="entry name" value="RT_pepA17"/>
    <property type="match status" value="1"/>
</dbReference>
<dbReference type="InterPro" id="IPR043502">
    <property type="entry name" value="DNA/RNA_pol_sf"/>
</dbReference>
<reference evidence="4 5" key="1">
    <citation type="journal article" date="2019" name="Sci. Rep.">
        <title>Orb-weaving spider Araneus ventricosus genome elucidates the spidroin gene catalogue.</title>
        <authorList>
            <person name="Kono N."/>
            <person name="Nakamura H."/>
            <person name="Ohtoshi R."/>
            <person name="Moran D.A.P."/>
            <person name="Shinohara A."/>
            <person name="Yoshida Y."/>
            <person name="Fujiwara M."/>
            <person name="Mori M."/>
            <person name="Tomita M."/>
            <person name="Arakawa K."/>
        </authorList>
    </citation>
    <scope>NUCLEOTIDE SEQUENCE [LARGE SCALE GENOMIC DNA]</scope>
</reference>
<dbReference type="PANTHER" id="PTHR47331">
    <property type="entry name" value="PHD-TYPE DOMAIN-CONTAINING PROTEIN"/>
    <property type="match status" value="1"/>
</dbReference>
<evidence type="ECO:0000313" key="4">
    <source>
        <dbReference type="EMBL" id="GBO34264.1"/>
    </source>
</evidence>
<dbReference type="InterPro" id="IPR041588">
    <property type="entry name" value="Integrase_H2C2"/>
</dbReference>
<dbReference type="GO" id="GO:0042575">
    <property type="term" value="C:DNA polymerase complex"/>
    <property type="evidence" value="ECO:0007669"/>
    <property type="project" value="UniProtKB-ARBA"/>
</dbReference>
<dbReference type="Proteomes" id="UP000499080">
    <property type="component" value="Unassembled WGS sequence"/>
</dbReference>
<accession>A0A4Y2WC81</accession>
<dbReference type="SUPFAM" id="SSF56672">
    <property type="entry name" value="DNA/RNA polymerases"/>
    <property type="match status" value="1"/>
</dbReference>
<keyword evidence="5" id="KW-1185">Reference proteome</keyword>
<protein>
    <recommendedName>
        <fullName evidence="3">Integrase catalytic domain-containing protein</fullName>
    </recommendedName>
</protein>
<dbReference type="InterPro" id="IPR001584">
    <property type="entry name" value="Integrase_cat-core"/>
</dbReference>
<dbReference type="CDD" id="cd00303">
    <property type="entry name" value="retropepsin_like"/>
    <property type="match status" value="1"/>
</dbReference>